<dbReference type="Proteomes" id="UP000230066">
    <property type="component" value="Unassembled WGS sequence"/>
</dbReference>
<feature type="transmembrane region" description="Helical" evidence="6">
    <location>
        <begin position="71"/>
        <end position="95"/>
    </location>
</feature>
<dbReference type="GO" id="GO:0051453">
    <property type="term" value="P:regulation of intracellular pH"/>
    <property type="evidence" value="ECO:0007669"/>
    <property type="project" value="TreeGrafter"/>
</dbReference>
<feature type="region of interest" description="Disordered" evidence="5">
    <location>
        <begin position="773"/>
        <end position="842"/>
    </location>
</feature>
<gene>
    <name evidence="8" type="ORF">D915_007334</name>
</gene>
<evidence type="ECO:0000313" key="9">
    <source>
        <dbReference type="Proteomes" id="UP000230066"/>
    </source>
</evidence>
<dbReference type="InterPro" id="IPR011531">
    <property type="entry name" value="HCO3_transpt-like_TM_dom"/>
</dbReference>
<feature type="domain" description="Bicarbonate transporter-like transmembrane" evidence="7">
    <location>
        <begin position="42"/>
        <end position="615"/>
    </location>
</feature>
<dbReference type="PANTHER" id="PTHR11453">
    <property type="entry name" value="ANION EXCHANGE PROTEIN"/>
    <property type="match status" value="1"/>
</dbReference>
<feature type="transmembrane region" description="Helical" evidence="6">
    <location>
        <begin position="158"/>
        <end position="181"/>
    </location>
</feature>
<feature type="compositionally biased region" description="Basic and acidic residues" evidence="5">
    <location>
        <begin position="787"/>
        <end position="798"/>
    </location>
</feature>
<evidence type="ECO:0000256" key="6">
    <source>
        <dbReference type="SAM" id="Phobius"/>
    </source>
</evidence>
<proteinExistence type="predicted"/>
<comment type="subcellular location">
    <subcellularLocation>
        <location evidence="1">Membrane</location>
        <topology evidence="1">Multi-pass membrane protein</topology>
    </subcellularLocation>
</comment>
<keyword evidence="4 6" id="KW-0472">Membrane</keyword>
<evidence type="ECO:0000313" key="8">
    <source>
        <dbReference type="EMBL" id="THD21760.1"/>
    </source>
</evidence>
<feature type="transmembrane region" description="Helical" evidence="6">
    <location>
        <begin position="383"/>
        <end position="407"/>
    </location>
</feature>
<feature type="transmembrane region" description="Helical" evidence="6">
    <location>
        <begin position="280"/>
        <end position="300"/>
    </location>
</feature>
<feature type="transmembrane region" description="Helical" evidence="6">
    <location>
        <begin position="312"/>
        <end position="334"/>
    </location>
</feature>
<dbReference type="InterPro" id="IPR003020">
    <property type="entry name" value="HCO3_transpt_euk"/>
</dbReference>
<dbReference type="GO" id="GO:0005452">
    <property type="term" value="F:solute:inorganic anion antiporter activity"/>
    <property type="evidence" value="ECO:0007669"/>
    <property type="project" value="InterPro"/>
</dbReference>
<dbReference type="AlphaFoldDB" id="A0A4E0RYP9"/>
<evidence type="ECO:0000256" key="3">
    <source>
        <dbReference type="ARBA" id="ARBA00022989"/>
    </source>
</evidence>
<comment type="caution">
    <text evidence="8">The sequence shown here is derived from an EMBL/GenBank/DDBJ whole genome shotgun (WGS) entry which is preliminary data.</text>
</comment>
<reference evidence="8" key="1">
    <citation type="submission" date="2019-03" db="EMBL/GenBank/DDBJ databases">
        <title>Improved annotation for the trematode Fasciola hepatica.</title>
        <authorList>
            <person name="Choi Y.-J."/>
            <person name="Martin J."/>
            <person name="Mitreva M."/>
        </authorList>
    </citation>
    <scope>NUCLEOTIDE SEQUENCE [LARGE SCALE GENOMIC DNA]</scope>
</reference>
<organism evidence="8 9">
    <name type="scientific">Fasciola hepatica</name>
    <name type="common">Liver fluke</name>
    <dbReference type="NCBI Taxonomy" id="6192"/>
    <lineage>
        <taxon>Eukaryota</taxon>
        <taxon>Metazoa</taxon>
        <taxon>Spiralia</taxon>
        <taxon>Lophotrochozoa</taxon>
        <taxon>Platyhelminthes</taxon>
        <taxon>Trematoda</taxon>
        <taxon>Digenea</taxon>
        <taxon>Plagiorchiida</taxon>
        <taxon>Echinostomata</taxon>
        <taxon>Echinostomatoidea</taxon>
        <taxon>Fasciolidae</taxon>
        <taxon>Fasciola</taxon>
    </lineage>
</organism>
<keyword evidence="3 6" id="KW-1133">Transmembrane helix</keyword>
<keyword evidence="9" id="KW-1185">Reference proteome</keyword>
<dbReference type="Pfam" id="PF00955">
    <property type="entry name" value="HCO3_cotransp"/>
    <property type="match status" value="1"/>
</dbReference>
<accession>A0A4E0RYP9</accession>
<keyword evidence="2 6" id="KW-0812">Transmembrane</keyword>
<feature type="transmembrane region" description="Helical" evidence="6">
    <location>
        <begin position="575"/>
        <end position="594"/>
    </location>
</feature>
<name>A0A4E0RYP9_FASHE</name>
<dbReference type="GO" id="GO:0006820">
    <property type="term" value="P:monoatomic anion transport"/>
    <property type="evidence" value="ECO:0007669"/>
    <property type="project" value="InterPro"/>
</dbReference>
<feature type="transmembrane region" description="Helical" evidence="6">
    <location>
        <begin position="193"/>
        <end position="212"/>
    </location>
</feature>
<dbReference type="EMBL" id="JXXN02003279">
    <property type="protein sequence ID" value="THD21760.1"/>
    <property type="molecule type" value="Genomic_DNA"/>
</dbReference>
<evidence type="ECO:0000256" key="5">
    <source>
        <dbReference type="SAM" id="MobiDB-lite"/>
    </source>
</evidence>
<protein>
    <submittedName>
        <fullName evidence="8">Anion exchange protein</fullName>
    </submittedName>
</protein>
<evidence type="ECO:0000256" key="4">
    <source>
        <dbReference type="ARBA" id="ARBA00023136"/>
    </source>
</evidence>
<feature type="region of interest" description="Disordered" evidence="5">
    <location>
        <begin position="651"/>
        <end position="687"/>
    </location>
</feature>
<sequence length="854" mass="95781">MGRAQNPRSRPQNYHCFACCCCCCRRHPRRFIVSGYSLGIALCTDLHAYRRRIWSDLTDPFRRQNRSDLTLMLAAIVFIYFVVLAPAVTFGALLVSNVSTAFSIPLCIFASGACQCLFALFGGQPLLIVGMTGPMLILETCIKLICDVNQAPLGIMRLLVAIYTSIFGCVAVLCNAGWLVLRVRRSLEEVFNFFVSFYFIFKSLKILFTALFHPPVILSTTNESHTLSKVQVIHNSTNLAMRPAMRPDLFNQNGSWVLSNATEMPGNFERMQYQQNQARAIGALLLAILMFTVCSSLQAIKRGRYFRRTVRNLFGYFNVPIGLLCTVLVNRFMFAELNADTVQMPPSESFCLAQLIASPFELWWSSGASNLPNPLTNATYHGLAALMAACLLPAIATDAMLSGITVAKSERRLRKPCLFSLDLVISACVMPLISGVLGWPFLSPATVRSNTHVIALTKWNTRTPPGVPHRIIGCVEQRVTGFAIGLLVALSVTLEARLFALVPMGALYGMFLYMGVMGLRDLVLVRRLCVLLKRRKHWKDREYLRHLPPFVIAIFVAVQLAFIGLLLTMNWITEFARIGATSLIFPFILLAYAITRECFLPRWALVRPHLEQMDRLHHLRLPRTRQCGFYRYGAYQSHHLSSDGNNDDDDDFGACVAGDTSTRDSQGSDERLHHRGPSAVIPTPDELKNPTVFSGIRQLDKSSARINLPWKKSAEQLKVNSCGWTVSSRLDRWSNEDDARQRSISLSACRSWQQFQRKFSDLLTHSILDADTTGRSQGEAAPFVTDEPEHLGLPREEGSPLIMHANYTTKDDGGGNDNEEDEFDLHASSSSLSNIEEYSESELEIRMDNPFWLD</sequence>
<dbReference type="Gene3D" id="1.10.287.570">
    <property type="entry name" value="Helical hairpin bin"/>
    <property type="match status" value="1"/>
</dbReference>
<feature type="transmembrane region" description="Helical" evidence="6">
    <location>
        <begin position="498"/>
        <end position="525"/>
    </location>
</feature>
<evidence type="ECO:0000256" key="1">
    <source>
        <dbReference type="ARBA" id="ARBA00004141"/>
    </source>
</evidence>
<dbReference type="GO" id="GO:0015701">
    <property type="term" value="P:bicarbonate transport"/>
    <property type="evidence" value="ECO:0007669"/>
    <property type="project" value="TreeGrafter"/>
</dbReference>
<dbReference type="PANTHER" id="PTHR11453:SF47">
    <property type="entry name" value="ANION EXCHANGE PROTEIN"/>
    <property type="match status" value="1"/>
</dbReference>
<dbReference type="GO" id="GO:0005886">
    <property type="term" value="C:plasma membrane"/>
    <property type="evidence" value="ECO:0007669"/>
    <property type="project" value="TreeGrafter"/>
</dbReference>
<evidence type="ECO:0000256" key="2">
    <source>
        <dbReference type="ARBA" id="ARBA00022692"/>
    </source>
</evidence>
<feature type="transmembrane region" description="Helical" evidence="6">
    <location>
        <begin position="546"/>
        <end position="569"/>
    </location>
</feature>
<evidence type="ECO:0000259" key="7">
    <source>
        <dbReference type="Pfam" id="PF00955"/>
    </source>
</evidence>
<feature type="transmembrane region" description="Helical" evidence="6">
    <location>
        <begin position="419"/>
        <end position="442"/>
    </location>
</feature>
<feature type="transmembrane region" description="Helical" evidence="6">
    <location>
        <begin position="101"/>
        <end position="121"/>
    </location>
</feature>